<dbReference type="PANTHER" id="PTHR46957">
    <property type="entry name" value="CYTOKINE RECEPTOR"/>
    <property type="match status" value="1"/>
</dbReference>
<dbReference type="SMART" id="SM00060">
    <property type="entry name" value="FN3"/>
    <property type="match status" value="3"/>
</dbReference>
<organism evidence="4 5">
    <name type="scientific">Geodia barretti</name>
    <name type="common">Barrett's horny sponge</name>
    <dbReference type="NCBI Taxonomy" id="519541"/>
    <lineage>
        <taxon>Eukaryota</taxon>
        <taxon>Metazoa</taxon>
        <taxon>Porifera</taxon>
        <taxon>Demospongiae</taxon>
        <taxon>Heteroscleromorpha</taxon>
        <taxon>Tetractinellida</taxon>
        <taxon>Astrophorina</taxon>
        <taxon>Geodiidae</taxon>
        <taxon>Geodia</taxon>
    </lineage>
</organism>
<feature type="region of interest" description="Disordered" evidence="2">
    <location>
        <begin position="1"/>
        <end position="32"/>
    </location>
</feature>
<dbReference type="InterPro" id="IPR003961">
    <property type="entry name" value="FN3_dom"/>
</dbReference>
<dbReference type="AlphaFoldDB" id="A0AA35WSL1"/>
<gene>
    <name evidence="4" type="ORF">GBAR_LOCUS17787</name>
</gene>
<evidence type="ECO:0000313" key="4">
    <source>
        <dbReference type="EMBL" id="CAI8031314.1"/>
    </source>
</evidence>
<feature type="domain" description="Fibronectin type-III" evidence="3">
    <location>
        <begin position="171"/>
        <end position="264"/>
    </location>
</feature>
<feature type="non-terminal residue" evidence="4">
    <location>
        <position position="1"/>
    </location>
</feature>
<keyword evidence="5" id="KW-1185">Reference proteome</keyword>
<sequence>MVSLAMKSPTLGRSAGSSGSENVAGENTNRHTLTGLTNGRIYTISIVATSSTDLVSESVATNTVRLVPSALVLQTSPTVTSTNITITGSVPTGSVVTGFIVQWQRDTSVGCSSSNQRILTVNQGFSGSYRITGLEPGNRYTITVTVFNAAGNGPVSNAVTATTMETNPTGGPSSVRIGTVTASSITLHWGEVSCLHRNGEITGYRAQAVRNGMVEGTASVSGGARQATISGLSPSTLYSVQVAAVNGAGTGPYSGAYVRTNDGLITQVISSYTSLNISCTLEGTLTATGYTISYSNTNTDCFTDSRSGITTSGTSYTLTGLEEGTQYSITLNATLTGGRTE</sequence>
<evidence type="ECO:0000256" key="1">
    <source>
        <dbReference type="ARBA" id="ARBA00022737"/>
    </source>
</evidence>
<evidence type="ECO:0000313" key="5">
    <source>
        <dbReference type="Proteomes" id="UP001174909"/>
    </source>
</evidence>
<keyword evidence="4" id="KW-0675">Receptor</keyword>
<dbReference type="InterPro" id="IPR036116">
    <property type="entry name" value="FN3_sf"/>
</dbReference>
<dbReference type="PROSITE" id="PS50853">
    <property type="entry name" value="FN3"/>
    <property type="match status" value="2"/>
</dbReference>
<comment type="caution">
    <text evidence="4">The sequence shown here is derived from an EMBL/GenBank/DDBJ whole genome shotgun (WGS) entry which is preliminary data.</text>
</comment>
<dbReference type="Gene3D" id="2.60.40.10">
    <property type="entry name" value="Immunoglobulins"/>
    <property type="match status" value="3"/>
</dbReference>
<dbReference type="Pfam" id="PF00041">
    <property type="entry name" value="fn3"/>
    <property type="match status" value="3"/>
</dbReference>
<feature type="compositionally biased region" description="Polar residues" evidence="2">
    <location>
        <begin position="15"/>
        <end position="32"/>
    </location>
</feature>
<accession>A0AA35WSL1</accession>
<dbReference type="InterPro" id="IPR050713">
    <property type="entry name" value="RTP_Phos/Ushers"/>
</dbReference>
<dbReference type="FunFam" id="2.60.40.10:FF:000028">
    <property type="entry name" value="Neuronal cell adhesion molecule"/>
    <property type="match status" value="1"/>
</dbReference>
<protein>
    <submittedName>
        <fullName evidence="4">Receptor-type tyrosine-protein phosphatase delta</fullName>
    </submittedName>
</protein>
<reference evidence="4" key="1">
    <citation type="submission" date="2023-03" db="EMBL/GenBank/DDBJ databases">
        <authorList>
            <person name="Steffen K."/>
            <person name="Cardenas P."/>
        </authorList>
    </citation>
    <scope>NUCLEOTIDE SEQUENCE</scope>
</reference>
<keyword evidence="1" id="KW-0677">Repeat</keyword>
<dbReference type="EMBL" id="CASHTH010002529">
    <property type="protein sequence ID" value="CAI8031314.1"/>
    <property type="molecule type" value="Genomic_DNA"/>
</dbReference>
<dbReference type="InterPro" id="IPR013783">
    <property type="entry name" value="Ig-like_fold"/>
</dbReference>
<proteinExistence type="predicted"/>
<evidence type="ECO:0000259" key="3">
    <source>
        <dbReference type="PROSITE" id="PS50853"/>
    </source>
</evidence>
<dbReference type="GO" id="GO:0016020">
    <property type="term" value="C:membrane"/>
    <property type="evidence" value="ECO:0007669"/>
    <property type="project" value="UniProtKB-SubCell"/>
</dbReference>
<dbReference type="Proteomes" id="UP001174909">
    <property type="component" value="Unassembled WGS sequence"/>
</dbReference>
<dbReference type="PANTHER" id="PTHR46957:SF3">
    <property type="entry name" value="CYTOKINE RECEPTOR"/>
    <property type="match status" value="1"/>
</dbReference>
<name>A0AA35WSL1_GEOBA</name>
<dbReference type="CDD" id="cd00063">
    <property type="entry name" value="FN3"/>
    <property type="match status" value="3"/>
</dbReference>
<evidence type="ECO:0000256" key="2">
    <source>
        <dbReference type="SAM" id="MobiDB-lite"/>
    </source>
</evidence>
<feature type="domain" description="Fibronectin type-III" evidence="3">
    <location>
        <begin position="67"/>
        <end position="166"/>
    </location>
</feature>
<dbReference type="SUPFAM" id="SSF49265">
    <property type="entry name" value="Fibronectin type III"/>
    <property type="match status" value="2"/>
</dbReference>